<protein>
    <submittedName>
        <fullName evidence="3">Uncharacterized protein</fullName>
    </submittedName>
</protein>
<feature type="compositionally biased region" description="Low complexity" evidence="1">
    <location>
        <begin position="88"/>
        <end position="101"/>
    </location>
</feature>
<evidence type="ECO:0000256" key="1">
    <source>
        <dbReference type="SAM" id="MobiDB-lite"/>
    </source>
</evidence>
<feature type="signal peptide" evidence="2">
    <location>
        <begin position="1"/>
        <end position="26"/>
    </location>
</feature>
<geneLocation type="plasmid" evidence="4 6">
    <name>unnamed1</name>
</geneLocation>
<gene>
    <name evidence="3" type="ORF">CFBP5473_22850</name>
    <name evidence="4" type="ORF">J5285_25100</name>
</gene>
<dbReference type="AlphaFoldDB" id="A0A4D7E0M6"/>
<evidence type="ECO:0000313" key="5">
    <source>
        <dbReference type="Proteomes" id="UP000298545"/>
    </source>
</evidence>
<organism evidence="3 5">
    <name type="scientific">Agrobacterium larrymoorei</name>
    <dbReference type="NCBI Taxonomy" id="160699"/>
    <lineage>
        <taxon>Bacteria</taxon>
        <taxon>Pseudomonadati</taxon>
        <taxon>Pseudomonadota</taxon>
        <taxon>Alphaproteobacteria</taxon>
        <taxon>Hyphomicrobiales</taxon>
        <taxon>Rhizobiaceae</taxon>
        <taxon>Rhizobium/Agrobacterium group</taxon>
        <taxon>Agrobacterium</taxon>
    </lineage>
</organism>
<evidence type="ECO:0000256" key="2">
    <source>
        <dbReference type="SAM" id="SignalP"/>
    </source>
</evidence>
<keyword evidence="3" id="KW-0614">Plasmid</keyword>
<reference evidence="3 5" key="1">
    <citation type="submission" date="2019-04" db="EMBL/GenBank/DDBJ databases">
        <title>Complete genome sequence of Agrobacterium larrymoorei CFBP5473.</title>
        <authorList>
            <person name="Haryono M."/>
            <person name="Chou L."/>
            <person name="Lin Y.-C."/>
            <person name="Lai E.-M."/>
            <person name="Kuo C.-H."/>
        </authorList>
    </citation>
    <scope>NUCLEOTIDE SEQUENCE [LARGE SCALE GENOMIC DNA]</scope>
    <source>
        <strain evidence="3 5">CFBP5473</strain>
        <plasmid evidence="3">pAlCFBP5473</plasmid>
        <plasmid evidence="5">palcfbp5473</plasmid>
    </source>
</reference>
<sequence length="101" mass="10849">MAVRRRILGITLFLASAAPFAHVAYAADYIESGSARSSSYQSSYVRYSAEDCSNLLIIDDSGRRVVRLCHPPLNLDPRGNFEPGSSGGTSITYSSSSTVVN</sequence>
<geneLocation type="plasmid" evidence="5">
    <name>palcfbp5473</name>
</geneLocation>
<dbReference type="Proteomes" id="UP000826513">
    <property type="component" value="Plasmid unnamed1"/>
</dbReference>
<evidence type="ECO:0000313" key="4">
    <source>
        <dbReference type="EMBL" id="QYA10484.1"/>
    </source>
</evidence>
<geneLocation type="plasmid" evidence="3">
    <name>pAlCFBP5473</name>
</geneLocation>
<evidence type="ECO:0000313" key="6">
    <source>
        <dbReference type="Proteomes" id="UP000826513"/>
    </source>
</evidence>
<keyword evidence="6" id="KW-1185">Reference proteome</keyword>
<reference evidence="4 6" key="2">
    <citation type="submission" date="2021-03" db="EMBL/GenBank/DDBJ databases">
        <title>Rapid diversification of plasmids in a genus of pathogenic and nitrogen fixing bacteria.</title>
        <authorList>
            <person name="Weisberg A.J."/>
            <person name="Miller M."/>
            <person name="Ream W."/>
            <person name="Grunwald N.J."/>
            <person name="Chang J.H."/>
        </authorList>
    </citation>
    <scope>NUCLEOTIDE SEQUENCE [LARGE SCALE GENOMIC DNA]</scope>
    <source>
        <strain evidence="4 6">AF3.44</strain>
        <plasmid evidence="4 6">unnamed1</plasmid>
    </source>
</reference>
<dbReference type="EMBL" id="CP072170">
    <property type="protein sequence ID" value="QYA10484.1"/>
    <property type="molecule type" value="Genomic_DNA"/>
</dbReference>
<feature type="chain" id="PRO_5043568370" evidence="2">
    <location>
        <begin position="27"/>
        <end position="101"/>
    </location>
</feature>
<feature type="region of interest" description="Disordered" evidence="1">
    <location>
        <begin position="78"/>
        <end position="101"/>
    </location>
</feature>
<evidence type="ECO:0000313" key="3">
    <source>
        <dbReference type="EMBL" id="QCJ00820.1"/>
    </source>
</evidence>
<keyword evidence="2" id="KW-0732">Signal</keyword>
<dbReference type="STRING" id="1367849.GCA_000518585_01356"/>
<dbReference type="EMBL" id="CP039693">
    <property type="protein sequence ID" value="QCJ00820.1"/>
    <property type="molecule type" value="Genomic_DNA"/>
</dbReference>
<proteinExistence type="predicted"/>
<dbReference type="RefSeq" id="WP_027674199.1">
    <property type="nucleotide sequence ID" value="NZ_CP039693.1"/>
</dbReference>
<name>A0A4D7E0M6_9HYPH</name>
<dbReference type="KEGG" id="alf:CFBP5473_22850"/>
<accession>A0A4D7E0M6</accession>
<dbReference type="Proteomes" id="UP000298545">
    <property type="component" value="Plasmid pAlCFBP5473"/>
</dbReference>